<keyword evidence="4" id="KW-0732">Signal</keyword>
<dbReference type="SUPFAM" id="SSF56574">
    <property type="entry name" value="Serpins"/>
    <property type="match status" value="1"/>
</dbReference>
<organism evidence="9 10">
    <name type="scientific">Pleurodeles waltl</name>
    <name type="common">Iberian ribbed newt</name>
    <dbReference type="NCBI Taxonomy" id="8319"/>
    <lineage>
        <taxon>Eukaryota</taxon>
        <taxon>Metazoa</taxon>
        <taxon>Chordata</taxon>
        <taxon>Craniata</taxon>
        <taxon>Vertebrata</taxon>
        <taxon>Euteleostomi</taxon>
        <taxon>Amphibia</taxon>
        <taxon>Batrachia</taxon>
        <taxon>Caudata</taxon>
        <taxon>Salamandroidea</taxon>
        <taxon>Salamandridae</taxon>
        <taxon>Pleurodelinae</taxon>
        <taxon>Pleurodeles</taxon>
    </lineage>
</organism>
<feature type="compositionally biased region" description="Basic residues" evidence="7">
    <location>
        <begin position="215"/>
        <end position="226"/>
    </location>
</feature>
<dbReference type="InterPro" id="IPR000215">
    <property type="entry name" value="Serpin_fam"/>
</dbReference>
<dbReference type="InterPro" id="IPR023796">
    <property type="entry name" value="Serpin_dom"/>
</dbReference>
<keyword evidence="10" id="KW-1185">Reference proteome</keyword>
<dbReference type="InterPro" id="IPR023795">
    <property type="entry name" value="Serpin_CS"/>
</dbReference>
<feature type="compositionally biased region" description="Basic and acidic residues" evidence="7">
    <location>
        <begin position="227"/>
        <end position="243"/>
    </location>
</feature>
<dbReference type="GO" id="GO:0004867">
    <property type="term" value="F:serine-type endopeptidase inhibitor activity"/>
    <property type="evidence" value="ECO:0007669"/>
    <property type="project" value="InterPro"/>
</dbReference>
<gene>
    <name evidence="9" type="ORF">NDU88_003189</name>
</gene>
<dbReference type="PROSITE" id="PS00284">
    <property type="entry name" value="SERPIN"/>
    <property type="match status" value="1"/>
</dbReference>
<reference evidence="9" key="1">
    <citation type="journal article" date="2022" name="bioRxiv">
        <title>Sequencing and chromosome-scale assembly of the giantPleurodeles waltlgenome.</title>
        <authorList>
            <person name="Brown T."/>
            <person name="Elewa A."/>
            <person name="Iarovenko S."/>
            <person name="Subramanian E."/>
            <person name="Araus A.J."/>
            <person name="Petzold A."/>
            <person name="Susuki M."/>
            <person name="Suzuki K.-i.T."/>
            <person name="Hayashi T."/>
            <person name="Toyoda A."/>
            <person name="Oliveira C."/>
            <person name="Osipova E."/>
            <person name="Leigh N.D."/>
            <person name="Simon A."/>
            <person name="Yun M.H."/>
        </authorList>
    </citation>
    <scope>NUCLEOTIDE SEQUENCE</scope>
    <source>
        <strain evidence="9">20211129_DDA</strain>
        <tissue evidence="9">Liver</tissue>
    </source>
</reference>
<dbReference type="GO" id="GO:0016525">
    <property type="term" value="P:negative regulation of angiogenesis"/>
    <property type="evidence" value="ECO:0007669"/>
    <property type="project" value="InterPro"/>
</dbReference>
<evidence type="ECO:0000256" key="2">
    <source>
        <dbReference type="ARBA" id="ARBA00009500"/>
    </source>
</evidence>
<keyword evidence="3" id="KW-0964">Secreted</keyword>
<dbReference type="Pfam" id="PF00079">
    <property type="entry name" value="Serpin"/>
    <property type="match status" value="1"/>
</dbReference>
<evidence type="ECO:0000313" key="10">
    <source>
        <dbReference type="Proteomes" id="UP001066276"/>
    </source>
</evidence>
<dbReference type="Proteomes" id="UP001066276">
    <property type="component" value="Chromosome 3_1"/>
</dbReference>
<evidence type="ECO:0000256" key="3">
    <source>
        <dbReference type="ARBA" id="ARBA00022525"/>
    </source>
</evidence>
<sequence>MSWNIAGEKAIITEGFTVMSSGNYLIIVLQETWLVDPIELGGYSLHHIGAEKSNKSGRASGGLATYISTALQVTTEQLAFSSTDLQAIKINFSFNHHAPLIIFNVYAHPRKHRKVLLFEKLLQKVEEIRCANPAWDILVTGDFNSNLIYTPEPDEQLAAENAIWSVLPQLPSIQTKLDIRGNQLVEALEHLSMRVLIGRVEVRTGLPRQPAPRAGNKKVKGTRSTRGRRDCQCGQPRETESSTRRRTRSGAPGSLRLEEISNKSGARSQGRALTYRSQNEALARLLVCGDSSFTHQLTRPGRTGGEVEEEDPFYKTPQNKLAAAASNFGYNLYRQQALKKASGNVILSPLSITTALSCLSLGAGKRTESVIHRALFYDLLSDSDVHNTYKELLAGLNSPKNGFKTASRIVLEKRLRLKLDVVNQAEKYYGAKPKVLTGNPRVDLQEGNNWVQQKTEGKVTRFFQEIPKTLSILLLGAAYFKGQWGSKFNPQDTALRNFHLDEQTSVKVPVMSAKSRVVRYGLDSDFNCKIAQLPLTGGVSIMFFLPLDITQNLTLIEEGLTSEFVHDIDTALQPITVDLTVPRLKLSSDGDLGDTLQELKLESLSTLPDFSKLTAKALKITQVKHKALLELNEDGDEGRLITVEPTRVGLTLDYHIDRPFIFVLRDDTTGTLLFIGKVMDPRG</sequence>
<dbReference type="InterPro" id="IPR033832">
    <property type="entry name" value="PEDF_serpin_dom"/>
</dbReference>
<protein>
    <recommendedName>
        <fullName evidence="8">Serpin domain-containing protein</fullName>
    </recommendedName>
</protein>
<dbReference type="GO" id="GO:0005615">
    <property type="term" value="C:extracellular space"/>
    <property type="evidence" value="ECO:0007669"/>
    <property type="project" value="InterPro"/>
</dbReference>
<evidence type="ECO:0000256" key="1">
    <source>
        <dbReference type="ARBA" id="ARBA00004613"/>
    </source>
</evidence>
<dbReference type="CDD" id="cd02052">
    <property type="entry name" value="serpinF1_PEDF"/>
    <property type="match status" value="1"/>
</dbReference>
<dbReference type="Gene3D" id="2.30.39.10">
    <property type="entry name" value="Alpha-1-antitrypsin, domain 1"/>
    <property type="match status" value="1"/>
</dbReference>
<evidence type="ECO:0000256" key="5">
    <source>
        <dbReference type="ARBA" id="ARBA00023180"/>
    </source>
</evidence>
<evidence type="ECO:0000313" key="9">
    <source>
        <dbReference type="EMBL" id="KAJ1186408.1"/>
    </source>
</evidence>
<dbReference type="PANTHER" id="PTHR11461:SF84">
    <property type="entry name" value="PIGMENT EPITHELIUM-DERIVED FACTOR"/>
    <property type="match status" value="1"/>
</dbReference>
<dbReference type="FunFam" id="3.30.497.10:FF:000003">
    <property type="entry name" value="Serpin family F member 1"/>
    <property type="match status" value="1"/>
</dbReference>
<dbReference type="GO" id="GO:0050769">
    <property type="term" value="P:positive regulation of neurogenesis"/>
    <property type="evidence" value="ECO:0007669"/>
    <property type="project" value="InterPro"/>
</dbReference>
<dbReference type="EMBL" id="JANPWB010000005">
    <property type="protein sequence ID" value="KAJ1186408.1"/>
    <property type="molecule type" value="Genomic_DNA"/>
</dbReference>
<name>A0AAV7UBU7_PLEWA</name>
<dbReference type="SMART" id="SM00093">
    <property type="entry name" value="SERPIN"/>
    <property type="match status" value="1"/>
</dbReference>
<dbReference type="Gene3D" id="3.60.10.10">
    <property type="entry name" value="Endonuclease/exonuclease/phosphatase"/>
    <property type="match status" value="1"/>
</dbReference>
<evidence type="ECO:0000256" key="6">
    <source>
        <dbReference type="RuleBase" id="RU000411"/>
    </source>
</evidence>
<accession>A0AAV7UBU7</accession>
<dbReference type="PANTHER" id="PTHR11461">
    <property type="entry name" value="SERINE PROTEASE INHIBITOR, SERPIN"/>
    <property type="match status" value="1"/>
</dbReference>
<dbReference type="AlphaFoldDB" id="A0AAV7UBU7"/>
<dbReference type="SUPFAM" id="SSF56219">
    <property type="entry name" value="DNase I-like"/>
    <property type="match status" value="1"/>
</dbReference>
<comment type="subcellular location">
    <subcellularLocation>
        <location evidence="1">Secreted</location>
    </subcellularLocation>
</comment>
<dbReference type="GO" id="GO:0003824">
    <property type="term" value="F:catalytic activity"/>
    <property type="evidence" value="ECO:0007669"/>
    <property type="project" value="InterPro"/>
</dbReference>
<dbReference type="InterPro" id="IPR042178">
    <property type="entry name" value="Serpin_sf_1"/>
</dbReference>
<dbReference type="InterPro" id="IPR036186">
    <property type="entry name" value="Serpin_sf"/>
</dbReference>
<evidence type="ECO:0000256" key="7">
    <source>
        <dbReference type="SAM" id="MobiDB-lite"/>
    </source>
</evidence>
<comment type="caution">
    <text evidence="9">The sequence shown here is derived from an EMBL/GenBank/DDBJ whole genome shotgun (WGS) entry which is preliminary data.</text>
</comment>
<proteinExistence type="inferred from homology"/>
<evidence type="ECO:0000256" key="4">
    <source>
        <dbReference type="ARBA" id="ARBA00022729"/>
    </source>
</evidence>
<feature type="domain" description="Serpin" evidence="8">
    <location>
        <begin position="330"/>
        <end position="681"/>
    </location>
</feature>
<feature type="region of interest" description="Disordered" evidence="7">
    <location>
        <begin position="206"/>
        <end position="271"/>
    </location>
</feature>
<dbReference type="InterPro" id="IPR036691">
    <property type="entry name" value="Endo/exonu/phosph_ase_sf"/>
</dbReference>
<dbReference type="InterPro" id="IPR042185">
    <property type="entry name" value="Serpin_sf_2"/>
</dbReference>
<evidence type="ECO:0000259" key="8">
    <source>
        <dbReference type="SMART" id="SM00093"/>
    </source>
</evidence>
<keyword evidence="5" id="KW-0325">Glycoprotein</keyword>
<comment type="similarity">
    <text evidence="2 6">Belongs to the serpin family.</text>
</comment>
<dbReference type="Gene3D" id="3.30.497.10">
    <property type="entry name" value="Antithrombin, subunit I, domain 2"/>
    <property type="match status" value="1"/>
</dbReference>